<evidence type="ECO:0000256" key="3">
    <source>
        <dbReference type="ARBA" id="ARBA00013109"/>
    </source>
</evidence>
<dbReference type="InterPro" id="IPR039793">
    <property type="entry name" value="UROS/Hem4"/>
</dbReference>
<dbReference type="Gene3D" id="3.40.50.10090">
    <property type="match status" value="2"/>
</dbReference>
<dbReference type="InterPro" id="IPR036108">
    <property type="entry name" value="4pyrrol_syn_uPrphyn_synt_sf"/>
</dbReference>
<evidence type="ECO:0000256" key="6">
    <source>
        <dbReference type="ARBA" id="ARBA00037589"/>
    </source>
</evidence>
<dbReference type="Pfam" id="PF02602">
    <property type="entry name" value="HEM4"/>
    <property type="match status" value="1"/>
</dbReference>
<dbReference type="Proteomes" id="UP001334732">
    <property type="component" value="Chromosome"/>
</dbReference>
<dbReference type="PANTHER" id="PTHR38042:SF1">
    <property type="entry name" value="UROPORPHYRINOGEN-III SYNTHASE, CHLOROPLASTIC"/>
    <property type="match status" value="1"/>
</dbReference>
<dbReference type="GO" id="GO:0004852">
    <property type="term" value="F:uroporphyrinogen-III synthase activity"/>
    <property type="evidence" value="ECO:0007669"/>
    <property type="project" value="UniProtKB-EC"/>
</dbReference>
<name>A0ABZ1CJJ8_9PROT</name>
<dbReference type="EC" id="4.2.1.75" evidence="3 9"/>
<comment type="similarity">
    <text evidence="2 9">Belongs to the uroporphyrinogen-III synthase family.</text>
</comment>
<evidence type="ECO:0000256" key="4">
    <source>
        <dbReference type="ARBA" id="ARBA00023239"/>
    </source>
</evidence>
<keyword evidence="12" id="KW-1185">Reference proteome</keyword>
<accession>A0ABZ1CJJ8</accession>
<evidence type="ECO:0000256" key="5">
    <source>
        <dbReference type="ARBA" id="ARBA00023244"/>
    </source>
</evidence>
<dbReference type="SUPFAM" id="SSF69618">
    <property type="entry name" value="HemD-like"/>
    <property type="match status" value="1"/>
</dbReference>
<dbReference type="InterPro" id="IPR003754">
    <property type="entry name" value="4pyrrol_synth_uPrphyn_synth"/>
</dbReference>
<reference evidence="11 12" key="1">
    <citation type="submission" date="2023-12" db="EMBL/GenBank/DDBJ databases">
        <title>Thiobacillus sedimentum sp. nov., a chemolithoautotrophic sulfur-oxidizing bacterium isolated from freshwater sediment.</title>
        <authorList>
            <person name="Luo J."/>
            <person name="Dai C."/>
        </authorList>
    </citation>
    <scope>NUCLEOTIDE SEQUENCE [LARGE SCALE GENOMIC DNA]</scope>
    <source>
        <strain evidence="11 12">SCUT-2</strain>
    </source>
</reference>
<evidence type="ECO:0000313" key="12">
    <source>
        <dbReference type="Proteomes" id="UP001334732"/>
    </source>
</evidence>
<dbReference type="CDD" id="cd06578">
    <property type="entry name" value="HemD"/>
    <property type="match status" value="1"/>
</dbReference>
<evidence type="ECO:0000256" key="7">
    <source>
        <dbReference type="ARBA" id="ARBA00040167"/>
    </source>
</evidence>
<comment type="pathway">
    <text evidence="1 9">Porphyrin-containing compound metabolism; protoporphyrin-IX biosynthesis; coproporphyrinogen-III from 5-aminolevulinate: step 3/4.</text>
</comment>
<gene>
    <name evidence="11" type="ORF">VA613_13675</name>
</gene>
<keyword evidence="5 9" id="KW-0627">Porphyrin biosynthesis</keyword>
<evidence type="ECO:0000259" key="10">
    <source>
        <dbReference type="Pfam" id="PF02602"/>
    </source>
</evidence>
<keyword evidence="4 9" id="KW-0456">Lyase</keyword>
<evidence type="ECO:0000313" key="11">
    <source>
        <dbReference type="EMBL" id="WRS39041.1"/>
    </source>
</evidence>
<feature type="domain" description="Tetrapyrrole biosynthesis uroporphyrinogen III synthase" evidence="10">
    <location>
        <begin position="23"/>
        <end position="234"/>
    </location>
</feature>
<dbReference type="RefSeq" id="WP_324779573.1">
    <property type="nucleotide sequence ID" value="NZ_CP141769.1"/>
</dbReference>
<proteinExistence type="inferred from homology"/>
<protein>
    <recommendedName>
        <fullName evidence="7 9">Uroporphyrinogen-III synthase</fullName>
        <ecNumber evidence="3 9">4.2.1.75</ecNumber>
    </recommendedName>
</protein>
<sequence length="260" mass="26444">MTQPLAGRAVLVTRPVHQAAPLMQAIRAAGGEAIAFPALAIEPVPVEQLGDALGRLAGADIAIFISPNAAQFGMDAIRAHGGLPAGIQVLAVGPGTARGLAAAGVAGVVTPAGQDSEALLALPQLQAVAGRRVVIVRGVGGRPLLADTLRARGAEVQFLECYRRTRPDADAAPLLARWRAGGVDAVTIASAETLDNLAMLLGDVGAPLLAATPLFAPHEKIAAAARRAGIVHAIATPGGDAGLLEGLINWFRNETSPEHE</sequence>
<evidence type="ECO:0000256" key="9">
    <source>
        <dbReference type="RuleBase" id="RU366031"/>
    </source>
</evidence>
<evidence type="ECO:0000256" key="1">
    <source>
        <dbReference type="ARBA" id="ARBA00004772"/>
    </source>
</evidence>
<comment type="function">
    <text evidence="6 9">Catalyzes cyclization of the linear tetrapyrrole, hydroxymethylbilane, to the macrocyclic uroporphyrinogen III.</text>
</comment>
<evidence type="ECO:0000256" key="8">
    <source>
        <dbReference type="ARBA" id="ARBA00048617"/>
    </source>
</evidence>
<comment type="catalytic activity">
    <reaction evidence="8 9">
        <text>hydroxymethylbilane = uroporphyrinogen III + H2O</text>
        <dbReference type="Rhea" id="RHEA:18965"/>
        <dbReference type="ChEBI" id="CHEBI:15377"/>
        <dbReference type="ChEBI" id="CHEBI:57308"/>
        <dbReference type="ChEBI" id="CHEBI:57845"/>
        <dbReference type="EC" id="4.2.1.75"/>
    </reaction>
</comment>
<evidence type="ECO:0000256" key="2">
    <source>
        <dbReference type="ARBA" id="ARBA00008133"/>
    </source>
</evidence>
<organism evidence="11 12">
    <name type="scientific">Thiobacillus sedimenti</name>
    <dbReference type="NCBI Taxonomy" id="3110231"/>
    <lineage>
        <taxon>Bacteria</taxon>
        <taxon>Pseudomonadati</taxon>
        <taxon>Pseudomonadota</taxon>
        <taxon>Betaproteobacteria</taxon>
        <taxon>Nitrosomonadales</taxon>
        <taxon>Thiobacillaceae</taxon>
        <taxon>Thiobacillus</taxon>
    </lineage>
</organism>
<dbReference type="PANTHER" id="PTHR38042">
    <property type="entry name" value="UROPORPHYRINOGEN-III SYNTHASE, CHLOROPLASTIC"/>
    <property type="match status" value="1"/>
</dbReference>
<dbReference type="EMBL" id="CP141769">
    <property type="protein sequence ID" value="WRS39041.1"/>
    <property type="molecule type" value="Genomic_DNA"/>
</dbReference>